<dbReference type="Pfam" id="PF01663">
    <property type="entry name" value="Phosphodiest"/>
    <property type="match status" value="1"/>
</dbReference>
<dbReference type="AlphaFoldDB" id="A0A1I3J564"/>
<accession>A0A1I3J564</accession>
<sequence length="371" mass="41968">MEKNKIVLPDYKNCIANLPNSILKKFGVPTVGDSLPLLDKYLEKDYKNIVVILLDGMGKVILERHLKADGPFRNHLAGIYSSTFCSTTVAATTSVMSGLQPCEHAWLGWDCYYPQINDNVTVFLNKIQNTEIPAADYNVAWTLTPYENVTDKIKKAGKEAHLVAPFLDATKNSFEKICEQSKNICCNKNEDGAESPRYIYAYWNQPDGLLHDYGCGSIEAHECMIDLEQQVAKLASELEDTLVVVTADHGHIDTEYVYIQDYPELFDCLVRKPSLEPRVLNLFIKDGKKEFFEKEFERLFGDKFILMPKEELIERKLMGTGTPHELFSSMLGDYIAIAISNLSIYCGKQKFVSLHASLTPDEMLIPLIVFP</sequence>
<dbReference type="SUPFAM" id="SSF53649">
    <property type="entry name" value="Alkaline phosphatase-like"/>
    <property type="match status" value="1"/>
</dbReference>
<dbReference type="RefSeq" id="WP_074930709.1">
    <property type="nucleotide sequence ID" value="NZ_FORI01000002.1"/>
</dbReference>
<dbReference type="Gene3D" id="3.40.720.10">
    <property type="entry name" value="Alkaline Phosphatase, subunit A"/>
    <property type="match status" value="1"/>
</dbReference>
<organism evidence="1 2">
    <name type="scientific">Treponema bryantii</name>
    <dbReference type="NCBI Taxonomy" id="163"/>
    <lineage>
        <taxon>Bacteria</taxon>
        <taxon>Pseudomonadati</taxon>
        <taxon>Spirochaetota</taxon>
        <taxon>Spirochaetia</taxon>
        <taxon>Spirochaetales</taxon>
        <taxon>Treponemataceae</taxon>
        <taxon>Treponema</taxon>
    </lineage>
</organism>
<protein>
    <submittedName>
        <fullName evidence="1">Predicted pyrophosphatase or phosphodiesterase, AlkP superfamily</fullName>
    </submittedName>
</protein>
<dbReference type="Proteomes" id="UP000182737">
    <property type="component" value="Unassembled WGS sequence"/>
</dbReference>
<reference evidence="2" key="1">
    <citation type="submission" date="2016-10" db="EMBL/GenBank/DDBJ databases">
        <authorList>
            <person name="Varghese N."/>
            <person name="Submissions S."/>
        </authorList>
    </citation>
    <scope>NUCLEOTIDE SEQUENCE [LARGE SCALE GENOMIC DNA]</scope>
    <source>
        <strain evidence="2">XBD1002</strain>
    </source>
</reference>
<dbReference type="InterPro" id="IPR002591">
    <property type="entry name" value="Phosphodiest/P_Trfase"/>
</dbReference>
<evidence type="ECO:0000313" key="1">
    <source>
        <dbReference type="EMBL" id="SFI55098.1"/>
    </source>
</evidence>
<dbReference type="EMBL" id="FORI01000002">
    <property type="protein sequence ID" value="SFI55098.1"/>
    <property type="molecule type" value="Genomic_DNA"/>
</dbReference>
<dbReference type="InterPro" id="IPR017850">
    <property type="entry name" value="Alkaline_phosphatase_core_sf"/>
</dbReference>
<dbReference type="OrthoDB" id="502398at2"/>
<name>A0A1I3J564_9SPIR</name>
<proteinExistence type="predicted"/>
<gene>
    <name evidence="1" type="ORF">SAMN04487775_102329</name>
</gene>
<evidence type="ECO:0000313" key="2">
    <source>
        <dbReference type="Proteomes" id="UP000182737"/>
    </source>
</evidence>
<keyword evidence="2" id="KW-1185">Reference proteome</keyword>